<accession>A0A6N0NVH0</accession>
<dbReference type="EMBL" id="CP049074">
    <property type="protein sequence ID" value="QKR00816.1"/>
    <property type="molecule type" value="Genomic_DNA"/>
</dbReference>
<dbReference type="KEGG" id="mten:GWK48_10855"/>
<dbReference type="RefSeq" id="WP_174632195.1">
    <property type="nucleotide sequence ID" value="NZ_CP049074.1"/>
</dbReference>
<proteinExistence type="predicted"/>
<name>A0A6N0NVH0_9CREN</name>
<keyword evidence="2" id="KW-1185">Reference proteome</keyword>
<dbReference type="AlphaFoldDB" id="A0A6N0NVH0"/>
<dbReference type="Proteomes" id="UP000509301">
    <property type="component" value="Chromosome"/>
</dbReference>
<organism evidence="1 2">
    <name type="scientific">Metallosphaera tengchongensis</name>
    <dbReference type="NCBI Taxonomy" id="1532350"/>
    <lineage>
        <taxon>Archaea</taxon>
        <taxon>Thermoproteota</taxon>
        <taxon>Thermoprotei</taxon>
        <taxon>Sulfolobales</taxon>
        <taxon>Sulfolobaceae</taxon>
        <taxon>Metallosphaera</taxon>
    </lineage>
</organism>
<dbReference type="GeneID" id="55642448"/>
<evidence type="ECO:0000313" key="1">
    <source>
        <dbReference type="EMBL" id="QKR00816.1"/>
    </source>
</evidence>
<evidence type="ECO:0000313" key="2">
    <source>
        <dbReference type="Proteomes" id="UP000509301"/>
    </source>
</evidence>
<reference evidence="1 2" key="1">
    <citation type="submission" date="2020-02" db="EMBL/GenBank/DDBJ databases">
        <title>Comparative genome analysis reveals the metabolism and evolution of the thermophilic archaeal genus Metallosphaera.</title>
        <authorList>
            <person name="Jiang C."/>
        </authorList>
    </citation>
    <scope>NUCLEOTIDE SEQUENCE [LARGE SCALE GENOMIC DNA]</scope>
    <source>
        <strain evidence="1 2">Ric-A</strain>
    </source>
</reference>
<sequence>MCLIITSIVGVAGTLSGVVLGTFLQRILLFRDMVKLKIEDDIERQVFSQSIRIRLRVSYKKGNLVAQSVVGLLTLEKAEKVIKNYAICEFKENRDNWQAIVCKQGKFQDEIKDEPLPWQVWSDIGKGFNDITYRYSTSISKKSSNKIELMDIYKVVPNNPSSNSISLVCQKTQQKPNQNNSNPNYFYILRIFAEYGPDPYLARLILFLPIPPNDFDSILMKVKVSGTNVKGAEEKGVIVQSNGNDYEICLKDREIIKKCKKFSDLTSSINTLECH</sequence>
<gene>
    <name evidence="1" type="ORF">GWK48_10855</name>
</gene>
<protein>
    <submittedName>
        <fullName evidence="1">Uncharacterized protein</fullName>
    </submittedName>
</protein>